<sequence>MLSATSSSSSAVVATVSLIRRSSSWMRVRYSGSSVNATATSSSGGVINANATVCGSMISGRSFQTTAFYGGSNNSNSDIHDSLNFVSTQNIKLFHNTAFPSFSPQRHSSSLSKKAARALQQINKQKNKKHNSPNDGMTNTPPEKEKKDTVVASEGIKQILETGTLPNDSSSFETEKDFSTTTNVVEDEKKEEEEITLVETTNPRHFTHPAGHLHEFAPRIVVVGVGGAGGNAVNNMIARNLQGVDFLALNTDAQHLSTTLTDNRLQIGTSLTSGLGCGANPDAGRLAAQESSDQIHELLKDAHMVFITAGMGGGTGTGAAPVIAEICYNLGILTVGVVTKPFFFEGTHRMKLANEGISRLRDVVDTLIVIPNQNLFKLASDKTSFMESFAMADDVLLAGVRSITDLMTTPGLINLDFADVQSVMHGMGNAMLGTGQACHDDISDSNEQENEVRDRAILAADQALSNPLLGESMDIGTAKGMLVNISGGNDMTLYEVDRAAQRITERVKDVNANIIFGGTFDGNLDGCIRVSVVATGIEERTGDV</sequence>
<name>A0A7S4VU45_9STRA</name>
<protein>
    <recommendedName>
        <fullName evidence="8">Cell division protein FtsZ</fullName>
    </recommendedName>
</protein>
<evidence type="ECO:0000259" key="6">
    <source>
        <dbReference type="SMART" id="SM00865"/>
    </source>
</evidence>
<evidence type="ECO:0000256" key="4">
    <source>
        <dbReference type="SAM" id="MobiDB-lite"/>
    </source>
</evidence>
<dbReference type="InterPro" id="IPR008280">
    <property type="entry name" value="Tub_FtsZ_C"/>
</dbReference>
<dbReference type="HAMAP" id="MF_00909">
    <property type="entry name" value="FtsZ"/>
    <property type="match status" value="1"/>
</dbReference>
<dbReference type="SMART" id="SM00864">
    <property type="entry name" value="Tubulin"/>
    <property type="match status" value="1"/>
</dbReference>
<dbReference type="SUPFAM" id="SSF52490">
    <property type="entry name" value="Tubulin nucleotide-binding domain-like"/>
    <property type="match status" value="1"/>
</dbReference>
<feature type="domain" description="Tubulin/FtsZ 2-layer sandwich" evidence="6">
    <location>
        <begin position="413"/>
        <end position="543"/>
    </location>
</feature>
<feature type="region of interest" description="Disordered" evidence="4">
    <location>
        <begin position="163"/>
        <end position="192"/>
    </location>
</feature>
<evidence type="ECO:0000256" key="2">
    <source>
        <dbReference type="ARBA" id="ARBA00022741"/>
    </source>
</evidence>
<feature type="region of interest" description="Disordered" evidence="4">
    <location>
        <begin position="123"/>
        <end position="148"/>
    </location>
</feature>
<organism evidence="7">
    <name type="scientific">Ditylum brightwellii</name>
    <dbReference type="NCBI Taxonomy" id="49249"/>
    <lineage>
        <taxon>Eukaryota</taxon>
        <taxon>Sar</taxon>
        <taxon>Stramenopiles</taxon>
        <taxon>Ochrophyta</taxon>
        <taxon>Bacillariophyta</taxon>
        <taxon>Mediophyceae</taxon>
        <taxon>Lithodesmiophycidae</taxon>
        <taxon>Lithodesmiales</taxon>
        <taxon>Lithodesmiaceae</taxon>
        <taxon>Ditylum</taxon>
    </lineage>
</organism>
<dbReference type="InterPro" id="IPR037103">
    <property type="entry name" value="Tubulin/FtsZ-like_C"/>
</dbReference>
<dbReference type="PANTHER" id="PTHR30314:SF3">
    <property type="entry name" value="MITOCHONDRIAL DIVISION PROTEIN FSZA"/>
    <property type="match status" value="1"/>
</dbReference>
<evidence type="ECO:0000256" key="1">
    <source>
        <dbReference type="ARBA" id="ARBA00009690"/>
    </source>
</evidence>
<dbReference type="Gene3D" id="3.40.50.1440">
    <property type="entry name" value="Tubulin/FtsZ, GTPase domain"/>
    <property type="match status" value="1"/>
</dbReference>
<dbReference type="InterPro" id="IPR000158">
    <property type="entry name" value="Cell_div_FtsZ"/>
</dbReference>
<dbReference type="CDD" id="cd02201">
    <property type="entry name" value="FtsZ_type1"/>
    <property type="match status" value="1"/>
</dbReference>
<dbReference type="Pfam" id="PF00091">
    <property type="entry name" value="Tubulin"/>
    <property type="match status" value="1"/>
</dbReference>
<gene>
    <name evidence="7" type="ORF">DBRI00130_LOCUS12718</name>
</gene>
<dbReference type="PANTHER" id="PTHR30314">
    <property type="entry name" value="CELL DIVISION PROTEIN FTSZ-RELATED"/>
    <property type="match status" value="1"/>
</dbReference>
<feature type="domain" description="Tubulin/FtsZ GTPase" evidence="5">
    <location>
        <begin position="219"/>
        <end position="411"/>
    </location>
</feature>
<dbReference type="InterPro" id="IPR036525">
    <property type="entry name" value="Tubulin/FtsZ_GTPase_sf"/>
</dbReference>
<dbReference type="Gene3D" id="3.30.1330.20">
    <property type="entry name" value="Tubulin/FtsZ, C-terminal domain"/>
    <property type="match status" value="1"/>
</dbReference>
<dbReference type="SUPFAM" id="SSF55307">
    <property type="entry name" value="Tubulin C-terminal domain-like"/>
    <property type="match status" value="1"/>
</dbReference>
<reference evidence="7" key="1">
    <citation type="submission" date="2021-01" db="EMBL/GenBank/DDBJ databases">
        <authorList>
            <person name="Corre E."/>
            <person name="Pelletier E."/>
            <person name="Niang G."/>
            <person name="Scheremetjew M."/>
            <person name="Finn R."/>
            <person name="Kale V."/>
            <person name="Holt S."/>
            <person name="Cochrane G."/>
            <person name="Meng A."/>
            <person name="Brown T."/>
            <person name="Cohen L."/>
        </authorList>
    </citation>
    <scope>NUCLEOTIDE SEQUENCE</scope>
    <source>
        <strain evidence="7">GSO104</strain>
    </source>
</reference>
<dbReference type="GO" id="GO:0032153">
    <property type="term" value="C:cell division site"/>
    <property type="evidence" value="ECO:0007669"/>
    <property type="project" value="TreeGrafter"/>
</dbReference>
<dbReference type="PROSITE" id="PS01135">
    <property type="entry name" value="FTSZ_2"/>
    <property type="match status" value="1"/>
</dbReference>
<dbReference type="GO" id="GO:0005737">
    <property type="term" value="C:cytoplasm"/>
    <property type="evidence" value="ECO:0007669"/>
    <property type="project" value="TreeGrafter"/>
</dbReference>
<dbReference type="Pfam" id="PF12327">
    <property type="entry name" value="FtsZ_C"/>
    <property type="match status" value="1"/>
</dbReference>
<comment type="similarity">
    <text evidence="1">Belongs to the FtsZ family.</text>
</comment>
<dbReference type="GO" id="GO:0005525">
    <property type="term" value="F:GTP binding"/>
    <property type="evidence" value="ECO:0007669"/>
    <property type="project" value="UniProtKB-KW"/>
</dbReference>
<dbReference type="EMBL" id="HBNS01015854">
    <property type="protein sequence ID" value="CAE4603009.1"/>
    <property type="molecule type" value="Transcribed_RNA"/>
</dbReference>
<dbReference type="AlphaFoldDB" id="A0A7S4VU45"/>
<dbReference type="FunFam" id="3.40.50.1440:FF:000001">
    <property type="entry name" value="Cell division protein FtsZ"/>
    <property type="match status" value="1"/>
</dbReference>
<dbReference type="InterPro" id="IPR024757">
    <property type="entry name" value="FtsZ_C"/>
</dbReference>
<accession>A0A7S4VU45</accession>
<keyword evidence="2" id="KW-0547">Nucleotide-binding</keyword>
<dbReference type="InterPro" id="IPR020805">
    <property type="entry name" value="Cell_div_FtsZ_CS"/>
</dbReference>
<dbReference type="InterPro" id="IPR003008">
    <property type="entry name" value="Tubulin_FtsZ_GTPase"/>
</dbReference>
<evidence type="ECO:0000256" key="3">
    <source>
        <dbReference type="ARBA" id="ARBA00023134"/>
    </source>
</evidence>
<keyword evidence="3" id="KW-0342">GTP-binding</keyword>
<evidence type="ECO:0000259" key="5">
    <source>
        <dbReference type="SMART" id="SM00864"/>
    </source>
</evidence>
<dbReference type="PRINTS" id="PR00423">
    <property type="entry name" value="CELLDVISFTSZ"/>
</dbReference>
<dbReference type="GO" id="GO:0003924">
    <property type="term" value="F:GTPase activity"/>
    <property type="evidence" value="ECO:0007669"/>
    <property type="project" value="InterPro"/>
</dbReference>
<dbReference type="InterPro" id="IPR018316">
    <property type="entry name" value="Tubulin/FtsZ_2-layer-sand-dom"/>
</dbReference>
<evidence type="ECO:0000313" key="7">
    <source>
        <dbReference type="EMBL" id="CAE4603009.1"/>
    </source>
</evidence>
<proteinExistence type="inferred from homology"/>
<dbReference type="NCBIfam" id="TIGR00065">
    <property type="entry name" value="ftsZ"/>
    <property type="match status" value="1"/>
</dbReference>
<dbReference type="SMART" id="SM00865">
    <property type="entry name" value="Tubulin_C"/>
    <property type="match status" value="1"/>
</dbReference>
<dbReference type="InterPro" id="IPR045061">
    <property type="entry name" value="FtsZ/CetZ"/>
</dbReference>
<dbReference type="GO" id="GO:0051301">
    <property type="term" value="P:cell division"/>
    <property type="evidence" value="ECO:0007669"/>
    <property type="project" value="TreeGrafter"/>
</dbReference>
<evidence type="ECO:0008006" key="8">
    <source>
        <dbReference type="Google" id="ProtNLM"/>
    </source>
</evidence>